<evidence type="ECO:0000256" key="1">
    <source>
        <dbReference type="SAM" id="Phobius"/>
    </source>
</evidence>
<keyword evidence="1" id="KW-1133">Transmembrane helix</keyword>
<feature type="transmembrane region" description="Helical" evidence="1">
    <location>
        <begin position="73"/>
        <end position="96"/>
    </location>
</feature>
<dbReference type="PROSITE" id="PS50887">
    <property type="entry name" value="GGDEF"/>
    <property type="match status" value="1"/>
</dbReference>
<dbReference type="EMBL" id="CP011025">
    <property type="protein sequence ID" value="ATC85249.1"/>
    <property type="molecule type" value="Genomic_DNA"/>
</dbReference>
<dbReference type="SUPFAM" id="SSF55073">
    <property type="entry name" value="Nucleotide cyclase"/>
    <property type="match status" value="1"/>
</dbReference>
<dbReference type="CDD" id="cd01948">
    <property type="entry name" value="EAL"/>
    <property type="match status" value="1"/>
</dbReference>
<dbReference type="PANTHER" id="PTHR33121">
    <property type="entry name" value="CYCLIC DI-GMP PHOSPHODIESTERASE PDEF"/>
    <property type="match status" value="1"/>
</dbReference>
<sequence length="838" mass="96500">MRFKVTRSTTSILYSAILYFHCIIFTLGMAESTFSGYELMKVISPVTAIASLLIAVALATIKKLSLNKKKYCILIAIVTALCFLFIQFSFLFHMKVNLDLGRLDNNPFTLSLCAIFIFTCFSAITIKAFHKNIQINEMKKIKLVVFIVVLIGSTVWHQSSLNLVKTQDTNAREKIHLMETMINRSLISQKKALARIKSRVEKVRFEDFMRLINIDSKNYISDYNIIKGILVLDSELNYISGDNFSSSFYLNGMLDKPTIRSWIKRDVEEVQFAANSLTLDSDIPILMFLASIKLADQSHFYIVNLLDMNLLLEKSYLKYLSQYDTYLELTPNIYFSIDYKNETQVDLNNLTSRYNHFITEKINVMDLVEHNVYTFINDYKAIHIDTIIEQLILWLTFLFTFIFVLVADSSRVLEFKERHDELTGLLRLKALEEEFLKLWSVRGYSDFSVVIIKLDFFEEIHNSLGYETSDKILKKASEKISKNIDNQVLISKGINDSFVLYFTNTSPATLEQKIEALIVDLSKAYCIDTFEFNLTASAGVVHYQTSELFDFKLNLQQANIALEKSIDLGGNQVHFYHQSMDDKHNEIVTIRNNLHIALKNNELEVFYQPIHNLNGNQIIGVEALVRWSCNDEWISPAKFIPVAETTGQIVQVGKQVLDKVLHDIKKYSQLQNITVAVNFSTKQIIKDNFLIDLLYLLTQNNITYNNFTVEVTESSFQEKTSIEKTLRELINSGLNVAIDDFGTGFSSLSYLANQPANIIKIDREFTLGAYKDTKERKLLDTIIKVCYDLGKKVVVEGVEDEKLITHLSRYKDIRIQGYFFSKPLPVDQLIEYIRDAQY</sequence>
<feature type="transmembrane region" description="Helical" evidence="1">
    <location>
        <begin position="108"/>
        <end position="129"/>
    </location>
</feature>
<reference evidence="4 5" key="1">
    <citation type="journal article" date="2012" name="J. Bacteriol.">
        <title>Genome sequences of type strains of seven species of the marine bacterium Pseudoalteromonas.</title>
        <authorList>
            <person name="Xie B.B."/>
            <person name="Shu Y.L."/>
            <person name="Qin Q.L."/>
            <person name="Rong J.C."/>
            <person name="Zhang X.Y."/>
            <person name="Chen X.L."/>
            <person name="Shi M."/>
            <person name="He H.L."/>
            <person name="Zhou B.C."/>
            <person name="Zhang Y.Z."/>
        </authorList>
    </citation>
    <scope>NUCLEOTIDE SEQUENCE [LARGE SCALE GENOMIC DNA]</scope>
    <source>
        <strain evidence="4 5">A 37-1-2</strain>
    </source>
</reference>
<keyword evidence="1" id="KW-0812">Transmembrane</keyword>
<proteinExistence type="predicted"/>
<evidence type="ECO:0000259" key="3">
    <source>
        <dbReference type="PROSITE" id="PS50887"/>
    </source>
</evidence>
<dbReference type="InterPro" id="IPR000160">
    <property type="entry name" value="GGDEF_dom"/>
</dbReference>
<dbReference type="AlphaFoldDB" id="A0A290RZH3"/>
<dbReference type="PROSITE" id="PS50883">
    <property type="entry name" value="EAL"/>
    <property type="match status" value="1"/>
</dbReference>
<evidence type="ECO:0000313" key="5">
    <source>
        <dbReference type="Proteomes" id="UP000016505"/>
    </source>
</evidence>
<keyword evidence="1" id="KW-0472">Membrane</keyword>
<dbReference type="Gene3D" id="3.20.20.450">
    <property type="entry name" value="EAL domain"/>
    <property type="match status" value="1"/>
</dbReference>
<evidence type="ECO:0000313" key="4">
    <source>
        <dbReference type="EMBL" id="ATC85249.1"/>
    </source>
</evidence>
<dbReference type="InterPro" id="IPR043128">
    <property type="entry name" value="Rev_trsase/Diguanyl_cyclase"/>
</dbReference>
<name>A0A290RZH3_9GAMM</name>
<dbReference type="InterPro" id="IPR001633">
    <property type="entry name" value="EAL_dom"/>
</dbReference>
<evidence type="ECO:0000259" key="2">
    <source>
        <dbReference type="PROSITE" id="PS50883"/>
    </source>
</evidence>
<dbReference type="NCBIfam" id="TIGR00254">
    <property type="entry name" value="GGDEF"/>
    <property type="match status" value="1"/>
</dbReference>
<dbReference type="Gene3D" id="3.30.70.270">
    <property type="match status" value="1"/>
</dbReference>
<organism evidence="4 5">
    <name type="scientific">Pseudoalteromonas arctica A 37-1-2</name>
    <dbReference type="NCBI Taxonomy" id="1117313"/>
    <lineage>
        <taxon>Bacteria</taxon>
        <taxon>Pseudomonadati</taxon>
        <taxon>Pseudomonadota</taxon>
        <taxon>Gammaproteobacteria</taxon>
        <taxon>Alteromonadales</taxon>
        <taxon>Pseudoalteromonadaceae</taxon>
        <taxon>Pseudoalteromonas</taxon>
    </lineage>
</organism>
<dbReference type="PANTHER" id="PTHR33121:SF70">
    <property type="entry name" value="SIGNALING PROTEIN YKOW"/>
    <property type="match status" value="1"/>
</dbReference>
<dbReference type="InterPro" id="IPR035919">
    <property type="entry name" value="EAL_sf"/>
</dbReference>
<feature type="domain" description="GGDEF" evidence="3">
    <location>
        <begin position="445"/>
        <end position="578"/>
    </location>
</feature>
<feature type="transmembrane region" description="Helical" evidence="1">
    <location>
        <begin position="141"/>
        <end position="159"/>
    </location>
</feature>
<dbReference type="CDD" id="cd01949">
    <property type="entry name" value="GGDEF"/>
    <property type="match status" value="1"/>
</dbReference>
<dbReference type="SMART" id="SM00267">
    <property type="entry name" value="GGDEF"/>
    <property type="match status" value="1"/>
</dbReference>
<accession>A0A290RZH3</accession>
<dbReference type="Pfam" id="PF00990">
    <property type="entry name" value="GGDEF"/>
    <property type="match status" value="1"/>
</dbReference>
<feature type="domain" description="EAL" evidence="2">
    <location>
        <begin position="587"/>
        <end position="837"/>
    </location>
</feature>
<dbReference type="SUPFAM" id="SSF141868">
    <property type="entry name" value="EAL domain-like"/>
    <property type="match status" value="1"/>
</dbReference>
<feature type="transmembrane region" description="Helical" evidence="1">
    <location>
        <begin position="12"/>
        <end position="30"/>
    </location>
</feature>
<gene>
    <name evidence="4" type="ORF">PARC_a0526</name>
</gene>
<dbReference type="KEGG" id="part:PARC_a0526"/>
<dbReference type="GO" id="GO:0071111">
    <property type="term" value="F:cyclic-guanylate-specific phosphodiesterase activity"/>
    <property type="evidence" value="ECO:0007669"/>
    <property type="project" value="InterPro"/>
</dbReference>
<dbReference type="Proteomes" id="UP000016505">
    <property type="component" value="Chromosome I"/>
</dbReference>
<evidence type="ECO:0008006" key="6">
    <source>
        <dbReference type="Google" id="ProtNLM"/>
    </source>
</evidence>
<feature type="transmembrane region" description="Helical" evidence="1">
    <location>
        <begin position="42"/>
        <end position="61"/>
    </location>
</feature>
<dbReference type="Pfam" id="PF00563">
    <property type="entry name" value="EAL"/>
    <property type="match status" value="1"/>
</dbReference>
<protein>
    <recommendedName>
        <fullName evidence="6">EAL domain-containing protein</fullName>
    </recommendedName>
</protein>
<dbReference type="InterPro" id="IPR050706">
    <property type="entry name" value="Cyclic-di-GMP_PDE-like"/>
</dbReference>
<dbReference type="SMART" id="SM00052">
    <property type="entry name" value="EAL"/>
    <property type="match status" value="1"/>
</dbReference>
<dbReference type="InterPro" id="IPR029787">
    <property type="entry name" value="Nucleotide_cyclase"/>
</dbReference>